<evidence type="ECO:0000256" key="2">
    <source>
        <dbReference type="ARBA" id="ARBA00022801"/>
    </source>
</evidence>
<dbReference type="GO" id="GO:0015074">
    <property type="term" value="P:DNA integration"/>
    <property type="evidence" value="ECO:0007669"/>
    <property type="project" value="InterPro"/>
</dbReference>
<evidence type="ECO:0000259" key="3">
    <source>
        <dbReference type="PROSITE" id="PS50994"/>
    </source>
</evidence>
<organism evidence="4 5">
    <name type="scientific">Vigna mungo</name>
    <name type="common">Black gram</name>
    <name type="synonym">Phaseolus mungo</name>
    <dbReference type="NCBI Taxonomy" id="3915"/>
    <lineage>
        <taxon>Eukaryota</taxon>
        <taxon>Viridiplantae</taxon>
        <taxon>Streptophyta</taxon>
        <taxon>Embryophyta</taxon>
        <taxon>Tracheophyta</taxon>
        <taxon>Spermatophyta</taxon>
        <taxon>Magnoliopsida</taxon>
        <taxon>eudicotyledons</taxon>
        <taxon>Gunneridae</taxon>
        <taxon>Pentapetalae</taxon>
        <taxon>rosids</taxon>
        <taxon>fabids</taxon>
        <taxon>Fabales</taxon>
        <taxon>Fabaceae</taxon>
        <taxon>Papilionoideae</taxon>
        <taxon>50 kb inversion clade</taxon>
        <taxon>NPAAA clade</taxon>
        <taxon>indigoferoid/millettioid clade</taxon>
        <taxon>Phaseoleae</taxon>
        <taxon>Vigna</taxon>
    </lineage>
</organism>
<dbReference type="CDD" id="cd09272">
    <property type="entry name" value="RNase_HI_RT_Ty1"/>
    <property type="match status" value="1"/>
</dbReference>
<evidence type="ECO:0000313" key="5">
    <source>
        <dbReference type="Proteomes" id="UP001374535"/>
    </source>
</evidence>
<dbReference type="Pfam" id="PF25597">
    <property type="entry name" value="SH3_retrovirus"/>
    <property type="match status" value="1"/>
</dbReference>
<dbReference type="GO" id="GO:0003676">
    <property type="term" value="F:nucleic acid binding"/>
    <property type="evidence" value="ECO:0007669"/>
    <property type="project" value="InterPro"/>
</dbReference>
<dbReference type="PANTHER" id="PTHR42648">
    <property type="entry name" value="TRANSPOSASE, PUTATIVE-RELATED"/>
    <property type="match status" value="1"/>
</dbReference>
<gene>
    <name evidence="4" type="ORF">V8G54_026304</name>
</gene>
<reference evidence="4 5" key="1">
    <citation type="journal article" date="2023" name="Life. Sci Alliance">
        <title>Evolutionary insights into 3D genome organization and epigenetic landscape of Vigna mungo.</title>
        <authorList>
            <person name="Junaid A."/>
            <person name="Singh B."/>
            <person name="Bhatia S."/>
        </authorList>
    </citation>
    <scope>NUCLEOTIDE SEQUENCE [LARGE SCALE GENOMIC DNA]</scope>
    <source>
        <strain evidence="4">Urdbean</strain>
    </source>
</reference>
<dbReference type="Pfam" id="PF07727">
    <property type="entry name" value="RVT_2"/>
    <property type="match status" value="1"/>
</dbReference>
<dbReference type="GO" id="GO:0016787">
    <property type="term" value="F:hydrolase activity"/>
    <property type="evidence" value="ECO:0007669"/>
    <property type="project" value="UniProtKB-KW"/>
</dbReference>
<dbReference type="InterPro" id="IPR012337">
    <property type="entry name" value="RNaseH-like_sf"/>
</dbReference>
<dbReference type="SUPFAM" id="SSF53098">
    <property type="entry name" value="Ribonuclease H-like"/>
    <property type="match status" value="1"/>
</dbReference>
<dbReference type="InterPro" id="IPR039537">
    <property type="entry name" value="Retrotran_Ty1/copia-like"/>
</dbReference>
<dbReference type="AlphaFoldDB" id="A0AAQ3N0C0"/>
<accession>A0AAQ3N0C0</accession>
<dbReference type="InterPro" id="IPR057670">
    <property type="entry name" value="SH3_retrovirus"/>
</dbReference>
<keyword evidence="2" id="KW-0378">Hydrolase</keyword>
<proteinExistence type="predicted"/>
<keyword evidence="1" id="KW-0479">Metal-binding</keyword>
<dbReference type="Pfam" id="PF00665">
    <property type="entry name" value="rve"/>
    <property type="match status" value="1"/>
</dbReference>
<dbReference type="Proteomes" id="UP001374535">
    <property type="component" value="Chromosome 8"/>
</dbReference>
<dbReference type="EMBL" id="CP144693">
    <property type="protein sequence ID" value="WVZ00235.1"/>
    <property type="molecule type" value="Genomic_DNA"/>
</dbReference>
<name>A0AAQ3N0C0_VIGMU</name>
<evidence type="ECO:0000313" key="4">
    <source>
        <dbReference type="EMBL" id="WVZ00235.1"/>
    </source>
</evidence>
<dbReference type="PANTHER" id="PTHR42648:SF18">
    <property type="entry name" value="RETROTRANSPOSON, UNCLASSIFIED-LIKE PROTEIN"/>
    <property type="match status" value="1"/>
</dbReference>
<dbReference type="PROSITE" id="PS50994">
    <property type="entry name" value="INTEGRASE"/>
    <property type="match status" value="1"/>
</dbReference>
<dbReference type="GO" id="GO:0046872">
    <property type="term" value="F:metal ion binding"/>
    <property type="evidence" value="ECO:0007669"/>
    <property type="project" value="UniProtKB-KW"/>
</dbReference>
<feature type="domain" description="Integrase catalytic" evidence="3">
    <location>
        <begin position="33"/>
        <end position="201"/>
    </location>
</feature>
<sequence>MVTGMPNVSVPEKACESCLTGKQTKKSFKSSVKKRSKDCLEVVHSDVCGPIEVESLAGNKYFLSFVDEHSRMMWVYLIKAKGEVLELFKRYKTRVEKESDKVLKILRTDGGGEYTSREFENFCHSNGITHEVVAPYTPQHNGVVKRRNRTIMNMARCLIKEKGLPQNFWAEAVSTAVYILNRCPTKKVEGKVPFEVWTGKKPSVTHFKVFGSLSFVHVADRKRTKLEDKGEPMVFVGYHVTGAYKLYDPINRKMVVSRDVVVLENEHWDWNYMHSSLKKTLRPRRQTVRPSRFSDYEIYSDSGISEEGDVTHITLMAGTEPVEIDDALKQSVWKEAMIDELQSIEKNNTWQLVDLPLGKRCISVKWVFKRKLNPDGTVSRYKARLKQGVDFTEIFAPVARLETIRLVVAIACEKNWQLFQLDVKSAFLHGTLEEEVFVQQPPGFSVKGKEHMVYRLHKALYGLRQAPRAWNRKIDSYLLDIGFNRCIVEHGVYVKASDGELVIICLYVDDLLVTGSSIEEIEKFKPKMKTEFEMTDLGKLSYFLGMEFVYTATGLVMHQSKYAKELLEKFKMSQCNAVKNPMEVNVKLMNDDTEEAVDETLYKQIIGSLRFLCNNRPELTFCVGAASRFMNLPKKSHLLAVKRVIRYIKGTLNTGILFPYGRKKRELELVGYCDSDYGGDVVERKSTSGYIFFLNEAPISWCSKKQTVVALSSCEAEYIAGCYGACQGIWLRELLLELKVMKESAVKLRMDNTSAINLAKNPIRHGRSKHIEVKYHYLRDMVNKEKIELSHCKTEEQLADLFTKILVGERFNMLKRRISVGTDNIEYVGGDMFQAIPSADSIMLKASFSPDGPVSEEAVTKVGEKLGMFFDFEC</sequence>
<dbReference type="InterPro" id="IPR043502">
    <property type="entry name" value="DNA/RNA_pol_sf"/>
</dbReference>
<dbReference type="InterPro" id="IPR036397">
    <property type="entry name" value="RNaseH_sf"/>
</dbReference>
<dbReference type="InterPro" id="IPR013103">
    <property type="entry name" value="RVT_2"/>
</dbReference>
<evidence type="ECO:0000256" key="1">
    <source>
        <dbReference type="ARBA" id="ARBA00022723"/>
    </source>
</evidence>
<protein>
    <recommendedName>
        <fullName evidence="3">Integrase catalytic domain-containing protein</fullName>
    </recommendedName>
</protein>
<dbReference type="Gene3D" id="3.30.420.10">
    <property type="entry name" value="Ribonuclease H-like superfamily/Ribonuclease H"/>
    <property type="match status" value="1"/>
</dbReference>
<dbReference type="InterPro" id="IPR001584">
    <property type="entry name" value="Integrase_cat-core"/>
</dbReference>
<dbReference type="SUPFAM" id="SSF56672">
    <property type="entry name" value="DNA/RNA polymerases"/>
    <property type="match status" value="1"/>
</dbReference>
<keyword evidence="5" id="KW-1185">Reference proteome</keyword>